<dbReference type="SUPFAM" id="SSF53335">
    <property type="entry name" value="S-adenosyl-L-methionine-dependent methyltransferases"/>
    <property type="match status" value="1"/>
</dbReference>
<dbReference type="AlphaFoldDB" id="A0A0N1HTY0"/>
<keyword evidence="2" id="KW-0489">Methyltransferase</keyword>
<protein>
    <recommendedName>
        <fullName evidence="4">Methyltransferase domain-containing protein</fullName>
    </recommendedName>
</protein>
<evidence type="ECO:0000313" key="6">
    <source>
        <dbReference type="Proteomes" id="UP000038009"/>
    </source>
</evidence>
<name>A0A0N1HTY0_LEPSE</name>
<evidence type="ECO:0000256" key="2">
    <source>
        <dbReference type="ARBA" id="ARBA00022603"/>
    </source>
</evidence>
<dbReference type="Proteomes" id="UP000038009">
    <property type="component" value="Unassembled WGS sequence"/>
</dbReference>
<dbReference type="Pfam" id="PF13847">
    <property type="entry name" value="Methyltransf_31"/>
    <property type="match status" value="1"/>
</dbReference>
<sequence>MDPCANADYSKQEYWDQRYTAEEHYDWFPSVYPACVVASFDAIEAVCNSRCSSSSPSYDNTIRVLHLGTGNSTLCADIRAAYESRYPDAERRPYRLVQVAIDYSAVVIQNMKARYSPSHTLTDVHWEVADMRDLAGVRAQHGPYFDVVIDKGTMDALQADKSNEDMDKDIDRMLMEVSKCVEGDAGSSSYRLFVQMTWEIPYYRLHYTTKNEKHTFSWGTNVKYRFLGDSDIYRVYTYEVSPPSAD</sequence>
<reference evidence="5 6" key="1">
    <citation type="journal article" date="2015" name="PLoS Pathog.">
        <title>Leptomonas seymouri: Adaptations to the Dixenous Life Cycle Analyzed by Genome Sequencing, Transcriptome Profiling and Co-infection with Leishmania donovani.</title>
        <authorList>
            <person name="Kraeva N."/>
            <person name="Butenko A."/>
            <person name="Hlavacova J."/>
            <person name="Kostygov A."/>
            <person name="Myskova J."/>
            <person name="Grybchuk D."/>
            <person name="Lestinova T."/>
            <person name="Votypka J."/>
            <person name="Volf P."/>
            <person name="Opperdoes F."/>
            <person name="Flegontov P."/>
            <person name="Lukes J."/>
            <person name="Yurchenko V."/>
        </authorList>
    </citation>
    <scope>NUCLEOTIDE SEQUENCE [LARGE SCALE GENOMIC DNA]</scope>
    <source>
        <strain evidence="5 6">ATCC 30220</strain>
    </source>
</reference>
<dbReference type="PANTHER" id="PTHR12176:SF80">
    <property type="entry name" value="EEF1A LYSINE METHYLTRANSFERASE 4"/>
    <property type="match status" value="1"/>
</dbReference>
<evidence type="ECO:0000256" key="1">
    <source>
        <dbReference type="ARBA" id="ARBA00008361"/>
    </source>
</evidence>
<dbReference type="GO" id="GO:0008168">
    <property type="term" value="F:methyltransferase activity"/>
    <property type="evidence" value="ECO:0007669"/>
    <property type="project" value="UniProtKB-KW"/>
</dbReference>
<dbReference type="GO" id="GO:0032259">
    <property type="term" value="P:methylation"/>
    <property type="evidence" value="ECO:0007669"/>
    <property type="project" value="UniProtKB-KW"/>
</dbReference>
<dbReference type="InterPro" id="IPR025714">
    <property type="entry name" value="Methyltranfer_dom"/>
</dbReference>
<dbReference type="Gene3D" id="3.40.50.150">
    <property type="entry name" value="Vaccinia Virus protein VP39"/>
    <property type="match status" value="1"/>
</dbReference>
<dbReference type="EMBL" id="LJSK01000242">
    <property type="protein sequence ID" value="KPI84652.1"/>
    <property type="molecule type" value="Genomic_DNA"/>
</dbReference>
<feature type="domain" description="Methyltransferase" evidence="4">
    <location>
        <begin position="61"/>
        <end position="159"/>
    </location>
</feature>
<dbReference type="OrthoDB" id="411785at2759"/>
<accession>A0A0N1HTY0</accession>
<keyword evidence="6" id="KW-1185">Reference proteome</keyword>
<dbReference type="OMA" id="YSKQEYW"/>
<dbReference type="InterPro" id="IPR051419">
    <property type="entry name" value="Lys/N-term_MeTrsfase_sf"/>
</dbReference>
<comment type="caution">
    <text evidence="5">The sequence shown here is derived from an EMBL/GenBank/DDBJ whole genome shotgun (WGS) entry which is preliminary data.</text>
</comment>
<evidence type="ECO:0000259" key="4">
    <source>
        <dbReference type="Pfam" id="PF13847"/>
    </source>
</evidence>
<gene>
    <name evidence="5" type="ORF">ABL78_6293</name>
</gene>
<proteinExistence type="inferred from homology"/>
<evidence type="ECO:0000313" key="5">
    <source>
        <dbReference type="EMBL" id="KPI84652.1"/>
    </source>
</evidence>
<dbReference type="VEuPathDB" id="TriTrypDB:Lsey_0242_0080"/>
<dbReference type="InterPro" id="IPR029063">
    <property type="entry name" value="SAM-dependent_MTases_sf"/>
</dbReference>
<dbReference type="PANTHER" id="PTHR12176">
    <property type="entry name" value="SAM-DEPENDENT METHYLTRANSFERASE SUPERFAMILY PROTEIN"/>
    <property type="match status" value="1"/>
</dbReference>
<comment type="similarity">
    <text evidence="1">Belongs to the methyltransferase superfamily.</text>
</comment>
<keyword evidence="3" id="KW-0808">Transferase</keyword>
<evidence type="ECO:0000256" key="3">
    <source>
        <dbReference type="ARBA" id="ARBA00022679"/>
    </source>
</evidence>
<organism evidence="5 6">
    <name type="scientific">Leptomonas seymouri</name>
    <dbReference type="NCBI Taxonomy" id="5684"/>
    <lineage>
        <taxon>Eukaryota</taxon>
        <taxon>Discoba</taxon>
        <taxon>Euglenozoa</taxon>
        <taxon>Kinetoplastea</taxon>
        <taxon>Metakinetoplastina</taxon>
        <taxon>Trypanosomatida</taxon>
        <taxon>Trypanosomatidae</taxon>
        <taxon>Leishmaniinae</taxon>
        <taxon>Leptomonas</taxon>
    </lineage>
</organism>